<comment type="subcellular location">
    <subcellularLocation>
        <location evidence="1">Cell inner membrane</location>
        <topology evidence="1">Multi-pass membrane protein</topology>
    </subcellularLocation>
    <subcellularLocation>
        <location evidence="8">Cell membrane</location>
        <topology evidence="8">Multi-pass membrane protein</topology>
    </subcellularLocation>
</comment>
<dbReference type="CDD" id="cd06261">
    <property type="entry name" value="TM_PBP2"/>
    <property type="match status" value="1"/>
</dbReference>
<evidence type="ECO:0000256" key="5">
    <source>
        <dbReference type="ARBA" id="ARBA00022692"/>
    </source>
</evidence>
<evidence type="ECO:0000313" key="11">
    <source>
        <dbReference type="Proteomes" id="UP000284451"/>
    </source>
</evidence>
<organism evidence="10 11">
    <name type="scientific">Paenirhodobacter populi</name>
    <dbReference type="NCBI Taxonomy" id="2306993"/>
    <lineage>
        <taxon>Bacteria</taxon>
        <taxon>Pseudomonadati</taxon>
        <taxon>Pseudomonadota</taxon>
        <taxon>Alphaproteobacteria</taxon>
        <taxon>Rhodobacterales</taxon>
        <taxon>Rhodobacter group</taxon>
        <taxon>Paenirhodobacter</taxon>
    </lineage>
</organism>
<keyword evidence="5 8" id="KW-0812">Transmembrane</keyword>
<keyword evidence="7 8" id="KW-0472">Membrane</keyword>
<feature type="transmembrane region" description="Helical" evidence="8">
    <location>
        <begin position="190"/>
        <end position="212"/>
    </location>
</feature>
<accession>A0A443K062</accession>
<feature type="domain" description="ABC transmembrane type-1" evidence="9">
    <location>
        <begin position="21"/>
        <end position="209"/>
    </location>
</feature>
<dbReference type="PROSITE" id="PS50928">
    <property type="entry name" value="ABC_TM1"/>
    <property type="match status" value="1"/>
</dbReference>
<keyword evidence="6 8" id="KW-1133">Transmembrane helix</keyword>
<keyword evidence="4" id="KW-1003">Cell membrane</keyword>
<dbReference type="PANTHER" id="PTHR30614">
    <property type="entry name" value="MEMBRANE COMPONENT OF AMINO ACID ABC TRANSPORTER"/>
    <property type="match status" value="1"/>
</dbReference>
<dbReference type="GO" id="GO:0022857">
    <property type="term" value="F:transmembrane transporter activity"/>
    <property type="evidence" value="ECO:0007669"/>
    <property type="project" value="InterPro"/>
</dbReference>
<dbReference type="Proteomes" id="UP000284451">
    <property type="component" value="Unassembled WGS sequence"/>
</dbReference>
<dbReference type="Gene3D" id="1.10.3720.10">
    <property type="entry name" value="MetI-like"/>
    <property type="match status" value="1"/>
</dbReference>
<dbReference type="SUPFAM" id="SSF161098">
    <property type="entry name" value="MetI-like"/>
    <property type="match status" value="1"/>
</dbReference>
<dbReference type="EMBL" id="SAUY01000052">
    <property type="protein sequence ID" value="RWR26124.1"/>
    <property type="molecule type" value="Genomic_DNA"/>
</dbReference>
<feature type="transmembrane region" description="Helical" evidence="8">
    <location>
        <begin position="52"/>
        <end position="77"/>
    </location>
</feature>
<evidence type="ECO:0000256" key="8">
    <source>
        <dbReference type="RuleBase" id="RU363032"/>
    </source>
</evidence>
<feature type="transmembrane region" description="Helical" evidence="8">
    <location>
        <begin position="146"/>
        <end position="170"/>
    </location>
</feature>
<reference evidence="10 11" key="2">
    <citation type="submission" date="2019-01" db="EMBL/GenBank/DDBJ databases">
        <authorList>
            <person name="Li Y."/>
        </authorList>
    </citation>
    <scope>NUCLEOTIDE SEQUENCE [LARGE SCALE GENOMIC DNA]</scope>
    <source>
        <strain evidence="10 11">07D10-4-3</strain>
    </source>
</reference>
<name>A0A443K062_9RHOB</name>
<gene>
    <name evidence="10" type="ORF">D2T29_21215</name>
</gene>
<dbReference type="InterPro" id="IPR010065">
    <property type="entry name" value="AA_ABC_transptr_permease_3TM"/>
</dbReference>
<reference evidence="10 11" key="1">
    <citation type="submission" date="2019-01" db="EMBL/GenBank/DDBJ databases">
        <title>Sinorhodobacter populi sp. nov. isolated from the symptomatic bark tissue of Populus euramericana canker.</title>
        <authorList>
            <person name="Xu G."/>
        </authorList>
    </citation>
    <scope>NUCLEOTIDE SEQUENCE [LARGE SCALE GENOMIC DNA]</scope>
    <source>
        <strain evidence="10 11">07D10-4-3</strain>
    </source>
</reference>
<dbReference type="PANTHER" id="PTHR30614:SF35">
    <property type="entry name" value="ABC TRANSPORTER PERMEASE PROTEIN"/>
    <property type="match status" value="1"/>
</dbReference>
<feature type="transmembrane region" description="Helical" evidence="8">
    <location>
        <begin position="83"/>
        <end position="106"/>
    </location>
</feature>
<protein>
    <submittedName>
        <fullName evidence="10">Amino acid ABC transporter permease</fullName>
    </submittedName>
</protein>
<dbReference type="NCBIfam" id="TIGR01726">
    <property type="entry name" value="HEQRo_perm_3TM"/>
    <property type="match status" value="1"/>
</dbReference>
<dbReference type="RefSeq" id="WP_128234059.1">
    <property type="nucleotide sequence ID" value="NZ_SAUY01000052.1"/>
</dbReference>
<evidence type="ECO:0000256" key="4">
    <source>
        <dbReference type="ARBA" id="ARBA00022475"/>
    </source>
</evidence>
<evidence type="ECO:0000256" key="6">
    <source>
        <dbReference type="ARBA" id="ARBA00022989"/>
    </source>
</evidence>
<dbReference type="InterPro" id="IPR043429">
    <property type="entry name" value="ArtM/GltK/GlnP/TcyL/YhdX-like"/>
</dbReference>
<evidence type="ECO:0000313" key="10">
    <source>
        <dbReference type="EMBL" id="RWR26124.1"/>
    </source>
</evidence>
<evidence type="ECO:0000256" key="7">
    <source>
        <dbReference type="ARBA" id="ARBA00023136"/>
    </source>
</evidence>
<comment type="similarity">
    <text evidence="2">Belongs to the binding-protein-dependent transport system permease family. HisMQ subfamily.</text>
</comment>
<sequence length="224" mass="24595">MHYTLQYGQVWPYLPRLLDGAVLALQIAVLAFAGGLLIGTLCAAIRSFGPRWLALIVGAYITFFINTPQLVQIYFLYFALPDAGILLSSFNAVLIGMTLNAGAYLAEIQRAGFESVHRSELEASEVLGFSRMQQIRHVIMPHVMKVLFPPLSSHFIIVTLGTSMASVFGVEELTGQALNINSLTFRSIEVFSITAAIYVVITLIASILLGIFGRAVFRVRRRAA</sequence>
<evidence type="ECO:0000256" key="1">
    <source>
        <dbReference type="ARBA" id="ARBA00004429"/>
    </source>
</evidence>
<proteinExistence type="inferred from homology"/>
<feature type="transmembrane region" description="Helical" evidence="8">
    <location>
        <begin position="20"/>
        <end position="45"/>
    </location>
</feature>
<dbReference type="GO" id="GO:0043190">
    <property type="term" value="C:ATP-binding cassette (ABC) transporter complex"/>
    <property type="evidence" value="ECO:0007669"/>
    <property type="project" value="InterPro"/>
</dbReference>
<dbReference type="InterPro" id="IPR035906">
    <property type="entry name" value="MetI-like_sf"/>
</dbReference>
<evidence type="ECO:0000256" key="2">
    <source>
        <dbReference type="ARBA" id="ARBA00010072"/>
    </source>
</evidence>
<dbReference type="InterPro" id="IPR000515">
    <property type="entry name" value="MetI-like"/>
</dbReference>
<dbReference type="AlphaFoldDB" id="A0A443K062"/>
<evidence type="ECO:0000256" key="3">
    <source>
        <dbReference type="ARBA" id="ARBA00022448"/>
    </source>
</evidence>
<dbReference type="Pfam" id="PF00528">
    <property type="entry name" value="BPD_transp_1"/>
    <property type="match status" value="1"/>
</dbReference>
<comment type="caution">
    <text evidence="10">The sequence shown here is derived from an EMBL/GenBank/DDBJ whole genome shotgun (WGS) entry which is preliminary data.</text>
</comment>
<dbReference type="GO" id="GO:0006865">
    <property type="term" value="P:amino acid transport"/>
    <property type="evidence" value="ECO:0007669"/>
    <property type="project" value="TreeGrafter"/>
</dbReference>
<keyword evidence="3 8" id="KW-0813">Transport</keyword>
<evidence type="ECO:0000259" key="9">
    <source>
        <dbReference type="PROSITE" id="PS50928"/>
    </source>
</evidence>